<dbReference type="Pfam" id="PF00756">
    <property type="entry name" value="Esterase"/>
    <property type="match status" value="1"/>
</dbReference>
<keyword evidence="1" id="KW-0732">Signal</keyword>
<dbReference type="InterPro" id="IPR000801">
    <property type="entry name" value="Esterase-like"/>
</dbReference>
<comment type="caution">
    <text evidence="2">The sequence shown here is derived from an EMBL/GenBank/DDBJ whole genome shotgun (WGS) entry which is preliminary data.</text>
</comment>
<evidence type="ECO:0000256" key="1">
    <source>
        <dbReference type="SAM" id="SignalP"/>
    </source>
</evidence>
<name>A0ABP9PK29_9BACT</name>
<evidence type="ECO:0000313" key="2">
    <source>
        <dbReference type="EMBL" id="GAA5144913.1"/>
    </source>
</evidence>
<dbReference type="PANTHER" id="PTHR48098:SF3">
    <property type="entry name" value="IRON(III) ENTEROBACTIN ESTERASE"/>
    <property type="match status" value="1"/>
</dbReference>
<sequence>MRLIASLLVLLCSAAHAIDDYKLTALSQEKADVPKGRVIAMPAHESKIYAGTVRDWWLYVPAQYKAEQPANLMVFQDGHDYVGLKGAWRVPTVFDNLIASGDMAPTLAIFINPGHAVTSPKPASAWKNNNRSKEYNALGSTYATFLLEEIIPQVTKDYRVTDNPEGWAIAGASSGAICAFTVAWERPDKFRKVFSTIGSYVDLAGGHVYPYLIRITERKPLRIYLQDGANDLDNPFGNWPLANQQMDRALTFMGYDHHFEFGDGQHNSKHGASLFPEAMKWLWRK</sequence>
<organism evidence="2 3">
    <name type="scientific">Prosthecobacter algae</name>
    <dbReference type="NCBI Taxonomy" id="1144682"/>
    <lineage>
        <taxon>Bacteria</taxon>
        <taxon>Pseudomonadati</taxon>
        <taxon>Verrucomicrobiota</taxon>
        <taxon>Verrucomicrobiia</taxon>
        <taxon>Verrucomicrobiales</taxon>
        <taxon>Verrucomicrobiaceae</taxon>
        <taxon>Prosthecobacter</taxon>
    </lineage>
</organism>
<gene>
    <name evidence="2" type="ORF">GCM10023213_35830</name>
</gene>
<proteinExistence type="predicted"/>
<dbReference type="InterPro" id="IPR050583">
    <property type="entry name" value="Mycobacterial_A85_antigen"/>
</dbReference>
<feature type="chain" id="PRO_5046376134" description="Esterase" evidence="1">
    <location>
        <begin position="18"/>
        <end position="285"/>
    </location>
</feature>
<dbReference type="SUPFAM" id="SSF53474">
    <property type="entry name" value="alpha/beta-Hydrolases"/>
    <property type="match status" value="1"/>
</dbReference>
<feature type="signal peptide" evidence="1">
    <location>
        <begin position="1"/>
        <end position="17"/>
    </location>
</feature>
<dbReference type="Gene3D" id="3.40.50.1820">
    <property type="entry name" value="alpha/beta hydrolase"/>
    <property type="match status" value="1"/>
</dbReference>
<dbReference type="PANTHER" id="PTHR48098">
    <property type="entry name" value="ENTEROCHELIN ESTERASE-RELATED"/>
    <property type="match status" value="1"/>
</dbReference>
<evidence type="ECO:0000313" key="3">
    <source>
        <dbReference type="Proteomes" id="UP001499852"/>
    </source>
</evidence>
<accession>A0ABP9PK29</accession>
<dbReference type="InterPro" id="IPR029058">
    <property type="entry name" value="AB_hydrolase_fold"/>
</dbReference>
<dbReference type="EMBL" id="BAABIA010000007">
    <property type="protein sequence ID" value="GAA5144913.1"/>
    <property type="molecule type" value="Genomic_DNA"/>
</dbReference>
<reference evidence="3" key="1">
    <citation type="journal article" date="2019" name="Int. J. Syst. Evol. Microbiol.">
        <title>The Global Catalogue of Microorganisms (GCM) 10K type strain sequencing project: providing services to taxonomists for standard genome sequencing and annotation.</title>
        <authorList>
            <consortium name="The Broad Institute Genomics Platform"/>
            <consortium name="The Broad Institute Genome Sequencing Center for Infectious Disease"/>
            <person name="Wu L."/>
            <person name="Ma J."/>
        </authorList>
    </citation>
    <scope>NUCLEOTIDE SEQUENCE [LARGE SCALE GENOMIC DNA]</scope>
    <source>
        <strain evidence="3">JCM 18053</strain>
    </source>
</reference>
<evidence type="ECO:0008006" key="4">
    <source>
        <dbReference type="Google" id="ProtNLM"/>
    </source>
</evidence>
<dbReference type="RefSeq" id="WP_345737766.1">
    <property type="nucleotide sequence ID" value="NZ_BAABIA010000007.1"/>
</dbReference>
<protein>
    <recommendedName>
        <fullName evidence="4">Esterase</fullName>
    </recommendedName>
</protein>
<dbReference type="Proteomes" id="UP001499852">
    <property type="component" value="Unassembled WGS sequence"/>
</dbReference>
<keyword evidence="3" id="KW-1185">Reference proteome</keyword>